<feature type="transmembrane region" description="Helical" evidence="1">
    <location>
        <begin position="217"/>
        <end position="235"/>
    </location>
</feature>
<dbReference type="Ensembl" id="ENSLLET00000039914.1">
    <property type="protein sequence ID" value="ENSLLEP00000038403.1"/>
    <property type="gene ID" value="ENSLLEG00000024307.1"/>
</dbReference>
<sequence length="282" mass="32673">MFVFSHFRYCCSSLELWAMLDLARIPIGIFSRDDASCYEWLTRFLRSIPEVKDVRPVYISRDGLADILCEATCCDLAILYHTKNRGRINITDVTDSLYDKELELLFQVLGRQGVMVLIDDLEHGGQEDKIRILTHQPKIRTLAQDLVLITAQEKESYSGNATGSHLSHIEGMLRHLRDIIRARGKRKYLKRIFGLSLASLLSLMLACRVVPGMKPVIFNAIVTCFNFIRYCFLFVRNISPFPRVLQMLFRLLKFFRLLISFFFSPRKPKPRSARCDLQVTEL</sequence>
<dbReference type="AlphaFoldDB" id="A0A8C5QHP2"/>
<evidence type="ECO:0000256" key="1">
    <source>
        <dbReference type="SAM" id="Phobius"/>
    </source>
</evidence>
<reference evidence="2" key="2">
    <citation type="submission" date="2025-09" db="UniProtKB">
        <authorList>
            <consortium name="Ensembl"/>
        </authorList>
    </citation>
    <scope>IDENTIFICATION</scope>
</reference>
<evidence type="ECO:0000313" key="2">
    <source>
        <dbReference type="Ensembl" id="ENSLLEP00000038403.1"/>
    </source>
</evidence>
<reference evidence="2" key="1">
    <citation type="submission" date="2025-08" db="UniProtKB">
        <authorList>
            <consortium name="Ensembl"/>
        </authorList>
    </citation>
    <scope>IDENTIFICATION</scope>
</reference>
<keyword evidence="1" id="KW-0812">Transmembrane</keyword>
<keyword evidence="1" id="KW-1133">Transmembrane helix</keyword>
<name>A0A8C5QHP2_9ANUR</name>
<keyword evidence="1" id="KW-0472">Membrane</keyword>
<dbReference type="GeneTree" id="ENSGT01000000220125"/>
<proteinExistence type="predicted"/>
<protein>
    <submittedName>
        <fullName evidence="2">Uncharacterized protein</fullName>
    </submittedName>
</protein>
<dbReference type="Proteomes" id="UP000694569">
    <property type="component" value="Unplaced"/>
</dbReference>
<keyword evidence="3" id="KW-1185">Reference proteome</keyword>
<evidence type="ECO:0000313" key="3">
    <source>
        <dbReference type="Proteomes" id="UP000694569"/>
    </source>
</evidence>
<organism evidence="2 3">
    <name type="scientific">Leptobrachium leishanense</name>
    <name type="common">Leishan spiny toad</name>
    <dbReference type="NCBI Taxonomy" id="445787"/>
    <lineage>
        <taxon>Eukaryota</taxon>
        <taxon>Metazoa</taxon>
        <taxon>Chordata</taxon>
        <taxon>Craniata</taxon>
        <taxon>Vertebrata</taxon>
        <taxon>Euteleostomi</taxon>
        <taxon>Amphibia</taxon>
        <taxon>Batrachia</taxon>
        <taxon>Anura</taxon>
        <taxon>Pelobatoidea</taxon>
        <taxon>Megophryidae</taxon>
        <taxon>Leptobrachium</taxon>
    </lineage>
</organism>
<dbReference type="OrthoDB" id="9906453at2759"/>
<accession>A0A8C5QHP2</accession>
<feature type="transmembrane region" description="Helical" evidence="1">
    <location>
        <begin position="192"/>
        <end position="211"/>
    </location>
</feature>